<evidence type="ECO:0000256" key="1">
    <source>
        <dbReference type="ARBA" id="ARBA00010617"/>
    </source>
</evidence>
<dbReference type="PANTHER" id="PTHR46696:SF1">
    <property type="entry name" value="CYTOCHROME P450 YJIB-RELATED"/>
    <property type="match status" value="1"/>
</dbReference>
<organism evidence="2 3">
    <name type="scientific">Piscinibacter terrae</name>
    <dbReference type="NCBI Taxonomy" id="2496871"/>
    <lineage>
        <taxon>Bacteria</taxon>
        <taxon>Pseudomonadati</taxon>
        <taxon>Pseudomonadota</taxon>
        <taxon>Betaproteobacteria</taxon>
        <taxon>Burkholderiales</taxon>
        <taxon>Sphaerotilaceae</taxon>
        <taxon>Piscinibacter</taxon>
    </lineage>
</organism>
<dbReference type="GO" id="GO:0005506">
    <property type="term" value="F:iron ion binding"/>
    <property type="evidence" value="ECO:0007669"/>
    <property type="project" value="InterPro"/>
</dbReference>
<dbReference type="GO" id="GO:0016705">
    <property type="term" value="F:oxidoreductase activity, acting on paired donors, with incorporation or reduction of molecular oxygen"/>
    <property type="evidence" value="ECO:0007669"/>
    <property type="project" value="InterPro"/>
</dbReference>
<protein>
    <submittedName>
        <fullName evidence="2">Cytochrome P450</fullName>
    </submittedName>
</protein>
<accession>A0A3N7HMC1</accession>
<dbReference type="CDD" id="cd11036">
    <property type="entry name" value="AknT-like"/>
    <property type="match status" value="1"/>
</dbReference>
<keyword evidence="3" id="KW-1185">Reference proteome</keyword>
<dbReference type="RefSeq" id="WP_124543053.1">
    <property type="nucleotide sequence ID" value="NZ_QUSW01000008.1"/>
</dbReference>
<gene>
    <name evidence="2" type="ORF">DZC73_24745</name>
</gene>
<proteinExistence type="inferred from homology"/>
<dbReference type="Proteomes" id="UP000267464">
    <property type="component" value="Unassembled WGS sequence"/>
</dbReference>
<dbReference type="InterPro" id="IPR036396">
    <property type="entry name" value="Cyt_P450_sf"/>
</dbReference>
<sequence length="375" mass="40209">MIIPDLPRDPVAAVTHRDPYPYYEQLLRGPGLHFDETLRIWVAAQARVVESVLGDARWRVRPLHEPVPAAIAGGGAGEIFGALVRMNEGTQTHEQPKLALHRALASVDLSAVAQRASELSARSLPKGEQGLSDWAFQVPVQSVASLLGFEDSQLADASGWMRRFVASLSPLSTPQQIGQAHEAARTLIEEMKRLVDKHQGGGLIGQVLEHAKLVGWDQADAIVANLVGLMSQTFDATAGLIGNTIVALARTDRRHWPSAAEIPPFVDAVVLNDPPVQNTRRFAACDMHFEGQSIPQGAPLLVVLATASRDSGRPFGFGHGRHACPGQVLATSIASAAVSTLLTAPALITPDLRWHYRPSANARIPEFTTAQGAPA</sequence>
<dbReference type="Gene3D" id="1.10.630.10">
    <property type="entry name" value="Cytochrome P450"/>
    <property type="match status" value="1"/>
</dbReference>
<dbReference type="GO" id="GO:0004497">
    <property type="term" value="F:monooxygenase activity"/>
    <property type="evidence" value="ECO:0007669"/>
    <property type="project" value="InterPro"/>
</dbReference>
<reference evidence="2 3" key="2">
    <citation type="submission" date="2018-12" db="EMBL/GenBank/DDBJ databases">
        <title>Rhizobacter gummiphilus sp. nov., a rubber-degrading bacterium isolated from the soil of a botanical garden in Japan.</title>
        <authorList>
            <person name="Shunsuke S.S."/>
        </authorList>
    </citation>
    <scope>NUCLEOTIDE SEQUENCE [LARGE SCALE GENOMIC DNA]</scope>
    <source>
        <strain evidence="2 3">S-16</strain>
    </source>
</reference>
<evidence type="ECO:0000313" key="3">
    <source>
        <dbReference type="Proteomes" id="UP000267464"/>
    </source>
</evidence>
<dbReference type="InterPro" id="IPR017972">
    <property type="entry name" value="Cyt_P450_CS"/>
</dbReference>
<dbReference type="GO" id="GO:0020037">
    <property type="term" value="F:heme binding"/>
    <property type="evidence" value="ECO:0007669"/>
    <property type="project" value="InterPro"/>
</dbReference>
<dbReference type="AlphaFoldDB" id="A0A3N7HMC1"/>
<dbReference type="PANTHER" id="PTHR46696">
    <property type="entry name" value="P450, PUTATIVE (EUROFUNG)-RELATED"/>
    <property type="match status" value="1"/>
</dbReference>
<name>A0A3N7HMC1_9BURK</name>
<evidence type="ECO:0000313" key="2">
    <source>
        <dbReference type="EMBL" id="RQP22206.1"/>
    </source>
</evidence>
<comment type="similarity">
    <text evidence="1">Belongs to the cytochrome P450 family.</text>
</comment>
<dbReference type="EMBL" id="QUSW01000008">
    <property type="protein sequence ID" value="RQP22206.1"/>
    <property type="molecule type" value="Genomic_DNA"/>
</dbReference>
<comment type="caution">
    <text evidence="2">The sequence shown here is derived from an EMBL/GenBank/DDBJ whole genome shotgun (WGS) entry which is preliminary data.</text>
</comment>
<dbReference type="OrthoDB" id="4168525at2"/>
<reference evidence="2 3" key="1">
    <citation type="submission" date="2018-08" db="EMBL/GenBank/DDBJ databases">
        <authorList>
            <person name="Khan S.A."/>
            <person name="Jeon C.O."/>
            <person name="Chun B.H."/>
            <person name="Jeong S.E."/>
        </authorList>
    </citation>
    <scope>NUCLEOTIDE SEQUENCE [LARGE SCALE GENOMIC DNA]</scope>
    <source>
        <strain evidence="2 3">S-16</strain>
    </source>
</reference>
<dbReference type="PROSITE" id="PS00086">
    <property type="entry name" value="CYTOCHROME_P450"/>
    <property type="match status" value="1"/>
</dbReference>
<dbReference type="SUPFAM" id="SSF48264">
    <property type="entry name" value="Cytochrome P450"/>
    <property type="match status" value="1"/>
</dbReference>